<feature type="domain" description="NlpC/P60" evidence="5">
    <location>
        <begin position="149"/>
        <end position="260"/>
    </location>
</feature>
<comment type="similarity">
    <text evidence="1">Belongs to the peptidase C40 family.</text>
</comment>
<dbReference type="PANTHER" id="PTHR47359">
    <property type="entry name" value="PEPTIDOGLYCAN DL-ENDOPEPTIDASE CWLO"/>
    <property type="match status" value="1"/>
</dbReference>
<comment type="caution">
    <text evidence="6">The sequence shown here is derived from an EMBL/GenBank/DDBJ whole genome shotgun (WGS) entry which is preliminary data.</text>
</comment>
<dbReference type="GO" id="GO:0008234">
    <property type="term" value="F:cysteine-type peptidase activity"/>
    <property type="evidence" value="ECO:0007669"/>
    <property type="project" value="UniProtKB-KW"/>
</dbReference>
<dbReference type="SUPFAM" id="SSF54001">
    <property type="entry name" value="Cysteine proteinases"/>
    <property type="match status" value="1"/>
</dbReference>
<evidence type="ECO:0000256" key="3">
    <source>
        <dbReference type="ARBA" id="ARBA00022801"/>
    </source>
</evidence>
<accession>A0A4Q5MVF1</accession>
<gene>
    <name evidence="6" type="ORF">EUA98_18540</name>
</gene>
<dbReference type="PANTHER" id="PTHR47359:SF3">
    <property type="entry name" value="NLP_P60 DOMAIN-CONTAINING PROTEIN-RELATED"/>
    <property type="match status" value="1"/>
</dbReference>
<evidence type="ECO:0000256" key="2">
    <source>
        <dbReference type="ARBA" id="ARBA00022670"/>
    </source>
</evidence>
<sequence>MPVSSSLPRHRSAGRPVTALSDLATTATGTLSVVSRRSVVVAASSGLIMSVIAAPATATVPAENTTSHAAVDTSNLTAGARAALATSPVVAVPDDASWSLDIPPLTVVADPPPPPVRAAPPAASRSAARAAVPAEAAPAAAIGAAAPASANGSAIVEIASRYVGVSYLWGGTTPAGFDCSGYTSYVYAQVGITLPRTSSAQREVGTVVSRADAQPGDLIWSPGHIAIYAGGDLQVDAPRPGQTIQIRSIWQSNPTFIRVS</sequence>
<name>A0A4Q5MVF1_9MICO</name>
<dbReference type="Proteomes" id="UP000293764">
    <property type="component" value="Unassembled WGS sequence"/>
</dbReference>
<evidence type="ECO:0000313" key="7">
    <source>
        <dbReference type="Proteomes" id="UP000293764"/>
    </source>
</evidence>
<keyword evidence="7" id="KW-1185">Reference proteome</keyword>
<evidence type="ECO:0000259" key="5">
    <source>
        <dbReference type="PROSITE" id="PS51935"/>
    </source>
</evidence>
<dbReference type="InterPro" id="IPR038765">
    <property type="entry name" value="Papain-like_cys_pep_sf"/>
</dbReference>
<keyword evidence="3" id="KW-0378">Hydrolase</keyword>
<evidence type="ECO:0000256" key="1">
    <source>
        <dbReference type="ARBA" id="ARBA00007074"/>
    </source>
</evidence>
<dbReference type="EMBL" id="SDWW01000071">
    <property type="protein sequence ID" value="RYV49475.1"/>
    <property type="molecule type" value="Genomic_DNA"/>
</dbReference>
<proteinExistence type="inferred from homology"/>
<dbReference type="InterPro" id="IPR051794">
    <property type="entry name" value="PG_Endopeptidase_C40"/>
</dbReference>
<evidence type="ECO:0000256" key="4">
    <source>
        <dbReference type="ARBA" id="ARBA00022807"/>
    </source>
</evidence>
<keyword evidence="2" id="KW-0645">Protease</keyword>
<protein>
    <submittedName>
        <fullName evidence="6">NlpC/P60 family protein</fullName>
    </submittedName>
</protein>
<dbReference type="OrthoDB" id="9815778at2"/>
<dbReference type="GO" id="GO:0006508">
    <property type="term" value="P:proteolysis"/>
    <property type="evidence" value="ECO:0007669"/>
    <property type="project" value="UniProtKB-KW"/>
</dbReference>
<organism evidence="6 7">
    <name type="scientific">Pengzhenrongella frigida</name>
    <dbReference type="NCBI Taxonomy" id="1259133"/>
    <lineage>
        <taxon>Bacteria</taxon>
        <taxon>Bacillati</taxon>
        <taxon>Actinomycetota</taxon>
        <taxon>Actinomycetes</taxon>
        <taxon>Micrococcales</taxon>
        <taxon>Pengzhenrongella</taxon>
    </lineage>
</organism>
<dbReference type="Pfam" id="PF00877">
    <property type="entry name" value="NLPC_P60"/>
    <property type="match status" value="1"/>
</dbReference>
<dbReference type="Gene3D" id="3.90.1720.10">
    <property type="entry name" value="endopeptidase domain like (from Nostoc punctiforme)"/>
    <property type="match status" value="1"/>
</dbReference>
<evidence type="ECO:0000313" key="6">
    <source>
        <dbReference type="EMBL" id="RYV49475.1"/>
    </source>
</evidence>
<dbReference type="InterPro" id="IPR000064">
    <property type="entry name" value="NLP_P60_dom"/>
</dbReference>
<reference evidence="6 7" key="1">
    <citation type="submission" date="2019-01" db="EMBL/GenBank/DDBJ databases">
        <title>Novel species of Cellulomonas.</title>
        <authorList>
            <person name="Liu Q."/>
            <person name="Xin Y.-H."/>
        </authorList>
    </citation>
    <scope>NUCLEOTIDE SEQUENCE [LARGE SCALE GENOMIC DNA]</scope>
    <source>
        <strain evidence="6 7">HLT2-17</strain>
    </source>
</reference>
<dbReference type="PROSITE" id="PS51935">
    <property type="entry name" value="NLPC_P60"/>
    <property type="match status" value="1"/>
</dbReference>
<keyword evidence="4" id="KW-0788">Thiol protease</keyword>
<dbReference type="AlphaFoldDB" id="A0A4Q5MVF1"/>